<feature type="region of interest" description="Disordered" evidence="1">
    <location>
        <begin position="1"/>
        <end position="25"/>
    </location>
</feature>
<feature type="compositionally biased region" description="Low complexity" evidence="1">
    <location>
        <begin position="339"/>
        <end position="360"/>
    </location>
</feature>
<keyword evidence="3" id="KW-1185">Reference proteome</keyword>
<organism evidence="2 3">
    <name type="scientific">Dictyobacter halimunensis</name>
    <dbReference type="NCBI Taxonomy" id="3026934"/>
    <lineage>
        <taxon>Bacteria</taxon>
        <taxon>Bacillati</taxon>
        <taxon>Chloroflexota</taxon>
        <taxon>Ktedonobacteria</taxon>
        <taxon>Ktedonobacterales</taxon>
        <taxon>Dictyobacteraceae</taxon>
        <taxon>Dictyobacter</taxon>
    </lineage>
</organism>
<protein>
    <recommendedName>
        <fullName evidence="4">DUF11 domain-containing protein</fullName>
    </recommendedName>
</protein>
<evidence type="ECO:0000313" key="2">
    <source>
        <dbReference type="EMBL" id="GLV58027.1"/>
    </source>
</evidence>
<dbReference type="Proteomes" id="UP001344906">
    <property type="component" value="Unassembled WGS sequence"/>
</dbReference>
<evidence type="ECO:0000256" key="1">
    <source>
        <dbReference type="SAM" id="MobiDB-lite"/>
    </source>
</evidence>
<proteinExistence type="predicted"/>
<evidence type="ECO:0008006" key="4">
    <source>
        <dbReference type="Google" id="ProtNLM"/>
    </source>
</evidence>
<feature type="region of interest" description="Disordered" evidence="1">
    <location>
        <begin position="164"/>
        <end position="196"/>
    </location>
</feature>
<name>A0ABQ6FW28_9CHLR</name>
<comment type="caution">
    <text evidence="2">The sequence shown here is derived from an EMBL/GenBank/DDBJ whole genome shotgun (WGS) entry which is preliminary data.</text>
</comment>
<reference evidence="2 3" key="1">
    <citation type="submission" date="2023-02" db="EMBL/GenBank/DDBJ databases">
        <title>Dictyobacter halimunensis sp. nov., a new member of the class Ktedonobacteria from forest soil in a geothermal area.</title>
        <authorList>
            <person name="Rachmania M.K."/>
            <person name="Ningsih F."/>
            <person name="Sakai Y."/>
            <person name="Yabe S."/>
            <person name="Yokota A."/>
            <person name="Sjamsuridzal W."/>
        </authorList>
    </citation>
    <scope>NUCLEOTIDE SEQUENCE [LARGE SCALE GENOMIC DNA]</scope>
    <source>
        <strain evidence="2 3">S3.2.2.5</strain>
    </source>
</reference>
<accession>A0ABQ6FW28</accession>
<feature type="region of interest" description="Disordered" evidence="1">
    <location>
        <begin position="333"/>
        <end position="378"/>
    </location>
</feature>
<sequence>MTSTETPVAGSPAAPGTVTASPTPVSPALDITQSHLGTSDTFSSGDPLSFVVNVSNNAAAGPETLPITLFDLIPVGLTNITANGPQWQVSVSNTTSPVAILATYTGAYPVAPGTVLSPLTISGTLTSAVGPAFTNTVLASSPDYQNPAHSASYVTVTVTPAPGTPGVTGAPGAPIASGAPVEPAGPTGPTGPTENGPNLQIVKSSLGGDHFRVGDNVTFFVAVSNVSDSVSVDDPSTISVEDVIPIGLNNIHVEGKNWHFKVSDHDSPSVIDANFTGSAPLMPGQTLPVITITGRLTSDAVPTLTDTATVDVENDSNTDNNTVMYTIFVKKQHHHHQNNNHNNHNNHFNSHSAFGAAGAAGYPGMPLTGSDPDPRLRR</sequence>
<dbReference type="EMBL" id="BSRI01000002">
    <property type="protein sequence ID" value="GLV58027.1"/>
    <property type="molecule type" value="Genomic_DNA"/>
</dbReference>
<gene>
    <name evidence="2" type="ORF">KDH_48610</name>
</gene>
<evidence type="ECO:0000313" key="3">
    <source>
        <dbReference type="Proteomes" id="UP001344906"/>
    </source>
</evidence>